<keyword evidence="1 4" id="KW-0808">Transferase</keyword>
<dbReference type="Proteomes" id="UP000468828">
    <property type="component" value="Unassembled WGS sequence"/>
</dbReference>
<keyword evidence="2" id="KW-0012">Acyltransferase</keyword>
<dbReference type="Gene3D" id="3.40.630.30">
    <property type="match status" value="1"/>
</dbReference>
<dbReference type="Pfam" id="PF00583">
    <property type="entry name" value="Acetyltransf_1"/>
    <property type="match status" value="1"/>
</dbReference>
<comment type="caution">
    <text evidence="4">The sequence shown here is derived from an EMBL/GenBank/DDBJ whole genome shotgun (WGS) entry which is preliminary data.</text>
</comment>
<reference evidence="5 7" key="2">
    <citation type="submission" date="2020-02" db="EMBL/GenBank/DDBJ databases">
        <title>The WGS of Modestobacter muralis DSM 100205.</title>
        <authorList>
            <person name="Jiang Z."/>
        </authorList>
    </citation>
    <scope>NUCLEOTIDE SEQUENCE [LARGE SCALE GENOMIC DNA]</scope>
    <source>
        <strain evidence="5 7">DSM 100205</strain>
    </source>
</reference>
<dbReference type="CDD" id="cd04301">
    <property type="entry name" value="NAT_SF"/>
    <property type="match status" value="1"/>
</dbReference>
<evidence type="ECO:0000313" key="5">
    <source>
        <dbReference type="EMBL" id="NEN51921.1"/>
    </source>
</evidence>
<dbReference type="InterPro" id="IPR016181">
    <property type="entry name" value="Acyl_CoA_acyltransferase"/>
</dbReference>
<dbReference type="SUPFAM" id="SSF55729">
    <property type="entry name" value="Acyl-CoA N-acyltransferases (Nat)"/>
    <property type="match status" value="1"/>
</dbReference>
<proteinExistence type="predicted"/>
<dbReference type="EMBL" id="JAAGWB010000035">
    <property type="protein sequence ID" value="NEN51921.1"/>
    <property type="molecule type" value="Genomic_DNA"/>
</dbReference>
<dbReference type="GO" id="GO:0016747">
    <property type="term" value="F:acyltransferase activity, transferring groups other than amino-acyl groups"/>
    <property type="evidence" value="ECO:0007669"/>
    <property type="project" value="InterPro"/>
</dbReference>
<dbReference type="AlphaFoldDB" id="A0A6P0EVZ3"/>
<organism evidence="4 6">
    <name type="scientific">Modestobacter muralis</name>
    <dbReference type="NCBI Taxonomy" id="1608614"/>
    <lineage>
        <taxon>Bacteria</taxon>
        <taxon>Bacillati</taxon>
        <taxon>Actinomycetota</taxon>
        <taxon>Actinomycetes</taxon>
        <taxon>Geodermatophilales</taxon>
        <taxon>Geodermatophilaceae</taxon>
        <taxon>Modestobacter</taxon>
    </lineage>
</organism>
<feature type="domain" description="N-acetyltransferase" evidence="3">
    <location>
        <begin position="5"/>
        <end position="162"/>
    </location>
</feature>
<gene>
    <name evidence="5" type="ORF">G3R41_13400</name>
    <name evidence="4" type="ORF">GCU67_12745</name>
</gene>
<evidence type="ECO:0000259" key="3">
    <source>
        <dbReference type="PROSITE" id="PS51186"/>
    </source>
</evidence>
<dbReference type="PANTHER" id="PTHR43877">
    <property type="entry name" value="AMINOALKYLPHOSPHONATE N-ACETYLTRANSFERASE-RELATED-RELATED"/>
    <property type="match status" value="1"/>
</dbReference>
<protein>
    <submittedName>
        <fullName evidence="4">GNAT family N-acetyltransferase</fullName>
    </submittedName>
</protein>
<keyword evidence="6" id="KW-1185">Reference proteome</keyword>
<dbReference type="EMBL" id="JAAGWH010000033">
    <property type="protein sequence ID" value="NEK95033.1"/>
    <property type="molecule type" value="Genomic_DNA"/>
</dbReference>
<reference evidence="4 6" key="1">
    <citation type="submission" date="2020-01" db="EMBL/GenBank/DDBJ databases">
        <title>the WGS Modestobacter muralis CPCC 204518.</title>
        <authorList>
            <person name="Jiang Z."/>
        </authorList>
    </citation>
    <scope>NUCLEOTIDE SEQUENCE [LARGE SCALE GENOMIC DNA]</scope>
    <source>
        <strain evidence="4 6">DSM 100205</strain>
    </source>
</reference>
<dbReference type="RefSeq" id="WP_163611575.1">
    <property type="nucleotide sequence ID" value="NZ_JAAGWB010000035.1"/>
</dbReference>
<evidence type="ECO:0000313" key="4">
    <source>
        <dbReference type="EMBL" id="NEK95033.1"/>
    </source>
</evidence>
<dbReference type="InterPro" id="IPR000182">
    <property type="entry name" value="GNAT_dom"/>
</dbReference>
<evidence type="ECO:0000313" key="6">
    <source>
        <dbReference type="Proteomes" id="UP000468828"/>
    </source>
</evidence>
<sequence length="162" mass="17468">MTRVLDLRPATPADAAGIGPCHLACWQETYAGLLSPAFFAGRSPERFAANWAQLLADPATAPVTVASADGEVVGFAQVVPSRDTPPVREEELVSLYLRAAHHGSGLGQALLDAVLDDRPASLWVAEQNARARRFYERNGFSADGAREVDESWEGLAQVRLVR</sequence>
<dbReference type="Proteomes" id="UP000471152">
    <property type="component" value="Unassembled WGS sequence"/>
</dbReference>
<name>A0A6P0EVZ3_9ACTN</name>
<evidence type="ECO:0000256" key="1">
    <source>
        <dbReference type="ARBA" id="ARBA00022679"/>
    </source>
</evidence>
<accession>A0A6P0EVZ3</accession>
<evidence type="ECO:0000313" key="7">
    <source>
        <dbReference type="Proteomes" id="UP000471152"/>
    </source>
</evidence>
<dbReference type="PROSITE" id="PS51186">
    <property type="entry name" value="GNAT"/>
    <property type="match status" value="1"/>
</dbReference>
<evidence type="ECO:0000256" key="2">
    <source>
        <dbReference type="ARBA" id="ARBA00023315"/>
    </source>
</evidence>
<dbReference type="InterPro" id="IPR050832">
    <property type="entry name" value="Bact_Acetyltransf"/>
</dbReference>